<name>A0A167HSP3_9FLAO</name>
<protein>
    <recommendedName>
        <fullName evidence="3">Nucleoside 2-deoxyribosyltransferase</fullName>
    </recommendedName>
</protein>
<keyword evidence="2" id="KW-1185">Reference proteome</keyword>
<dbReference type="OrthoDB" id="9815193at2"/>
<dbReference type="STRING" id="1763537.ULVI_10120"/>
<evidence type="ECO:0008006" key="3">
    <source>
        <dbReference type="Google" id="ProtNLM"/>
    </source>
</evidence>
<dbReference type="Gene3D" id="3.40.50.450">
    <property type="match status" value="1"/>
</dbReference>
<dbReference type="Proteomes" id="UP000077013">
    <property type="component" value="Unassembled WGS sequence"/>
</dbReference>
<dbReference type="AlphaFoldDB" id="A0A167HSP3"/>
<evidence type="ECO:0000313" key="2">
    <source>
        <dbReference type="Proteomes" id="UP000077013"/>
    </source>
</evidence>
<organism evidence="1 2">
    <name type="scientific">Cochleicola gelatinilyticus</name>
    <dbReference type="NCBI Taxonomy" id="1763537"/>
    <lineage>
        <taxon>Bacteria</taxon>
        <taxon>Pseudomonadati</taxon>
        <taxon>Bacteroidota</taxon>
        <taxon>Flavobacteriia</taxon>
        <taxon>Flavobacteriales</taxon>
        <taxon>Flavobacteriaceae</taxon>
        <taxon>Cochleicola</taxon>
    </lineage>
</organism>
<evidence type="ECO:0000313" key="1">
    <source>
        <dbReference type="EMBL" id="OAB78923.1"/>
    </source>
</evidence>
<accession>A0A167HSP3</accession>
<reference evidence="1 2" key="1">
    <citation type="submission" date="2016-02" db="EMBL/GenBank/DDBJ databases">
        <title>Ulvibacter sp. LPB0005, isolated from Thais luteostoma.</title>
        <authorList>
            <person name="Shin S.-K."/>
            <person name="Yi H."/>
        </authorList>
    </citation>
    <scope>NUCLEOTIDE SEQUENCE [LARGE SCALE GENOMIC DNA]</scope>
    <source>
        <strain evidence="1 2">LPB0005</strain>
    </source>
</reference>
<comment type="caution">
    <text evidence="1">The sequence shown here is derived from an EMBL/GenBank/DDBJ whole genome shotgun (WGS) entry which is preliminary data.</text>
</comment>
<gene>
    <name evidence="1" type="ORF">ULVI_10120</name>
</gene>
<dbReference type="EMBL" id="LRXL01000037">
    <property type="protein sequence ID" value="OAB78923.1"/>
    <property type="molecule type" value="Genomic_DNA"/>
</dbReference>
<proteinExistence type="predicted"/>
<sequence>MEGIKVSIVNKDAFTVNADILGMKYATQAHGLDHHVIEALEAKGLHISKDLPVLGNFHFMESHEVVAAPHLLFIGTPPLQELNYKEIRAFGTQMMSAAKESNNAAKTLLLTIHGPGYGLDEVESFKSQLAGITEAIENNLYPESLEEIIFSELSLSRSGRLRENLYRIFSDGLIPKPNSRKIDTRKAVASLMESTGKISEEKKRVFVAMPFAEDFDDIFHYGIQGAVNNAGYLCERADLESFTGDIMSWVLQRIESAELVIADLSLANPNVYLEVGYAWGKGKKTVLIINDSNELKFDTRGQRCLPYKRIKDLERVLTNELKNLSRM</sequence>
<dbReference type="RefSeq" id="WP_068592383.1">
    <property type="nucleotide sequence ID" value="NZ_LRXL01000037.1"/>
</dbReference>